<dbReference type="AlphaFoldDB" id="A0A848D2E1"/>
<dbReference type="InterPro" id="IPR005335">
    <property type="entry name" value="Terminase_ssu"/>
</dbReference>
<dbReference type="PANTHER" id="PTHR41328:SF2">
    <property type="entry name" value="TERMINASE SMALL SUBUNIT"/>
    <property type="match status" value="1"/>
</dbReference>
<proteinExistence type="predicted"/>
<evidence type="ECO:0000256" key="2">
    <source>
        <dbReference type="ARBA" id="ARBA00023219"/>
    </source>
</evidence>
<dbReference type="RefSeq" id="WP_168976045.1">
    <property type="nucleotide sequence ID" value="NZ_JABAGO010000042.1"/>
</dbReference>
<evidence type="ECO:0000256" key="1">
    <source>
        <dbReference type="ARBA" id="ARBA00022612"/>
    </source>
</evidence>
<gene>
    <name evidence="3" type="ORF">HF838_18635</name>
</gene>
<accession>A0A848D2E1</accession>
<name>A0A848D2E1_ANEAE</name>
<dbReference type="Gene3D" id="1.10.10.1400">
    <property type="entry name" value="Terminase, small subunit, N-terminal DNA-binding domain, HTH motif"/>
    <property type="match status" value="1"/>
</dbReference>
<reference evidence="3 4" key="1">
    <citation type="submission" date="2020-04" db="EMBL/GenBank/DDBJ databases">
        <authorList>
            <person name="Hitch T.C.A."/>
            <person name="Wylensek D."/>
            <person name="Clavel T."/>
        </authorList>
    </citation>
    <scope>NUCLEOTIDE SEQUENCE [LARGE SCALE GENOMIC DNA]</scope>
    <source>
        <strain evidence="3 4">WB01_D5_05</strain>
    </source>
</reference>
<sequence>MAKLNAKQQAFVTEYLKDFNATQAAIRAGYSEKTARSQGQRLLTNVDIKQLISEKTKDLRQRFSEEAAKALGGLLKSIEDINAQIQAHYTVTARMKAGEQVSDAERLDWLPQKELRMLLKLKSELEQDLLDRAGYKGADKIEHSGDMGLNIVIDYGDGESNE</sequence>
<dbReference type="Proteomes" id="UP000561326">
    <property type="component" value="Unassembled WGS sequence"/>
</dbReference>
<evidence type="ECO:0000313" key="3">
    <source>
        <dbReference type="EMBL" id="NMF00248.1"/>
    </source>
</evidence>
<dbReference type="GO" id="GO:0051276">
    <property type="term" value="P:chromosome organization"/>
    <property type="evidence" value="ECO:0007669"/>
    <property type="project" value="InterPro"/>
</dbReference>
<dbReference type="PANTHER" id="PTHR41328">
    <property type="entry name" value="TERMINASE SMALL SUBUNIT-RELATED"/>
    <property type="match status" value="1"/>
</dbReference>
<comment type="caution">
    <text evidence="3">The sequence shown here is derived from an EMBL/GenBank/DDBJ whole genome shotgun (WGS) entry which is preliminary data.</text>
</comment>
<dbReference type="InterPro" id="IPR052404">
    <property type="entry name" value="SPP1-like_terminase"/>
</dbReference>
<keyword evidence="2" id="KW-0231">Viral genome packaging</keyword>
<protein>
    <submittedName>
        <fullName evidence="3">Terminase small subunit</fullName>
    </submittedName>
</protein>
<keyword evidence="1" id="KW-1188">Viral release from host cell</keyword>
<dbReference type="EMBL" id="JABAGO010000042">
    <property type="protein sequence ID" value="NMF00248.1"/>
    <property type="molecule type" value="Genomic_DNA"/>
</dbReference>
<dbReference type="InterPro" id="IPR038713">
    <property type="entry name" value="Terminase_Gp1_N_sf"/>
</dbReference>
<organism evidence="3 4">
    <name type="scientific">Aneurinibacillus aneurinilyticus</name>
    <name type="common">Bacillus aneurinolyticus</name>
    <dbReference type="NCBI Taxonomy" id="1391"/>
    <lineage>
        <taxon>Bacteria</taxon>
        <taxon>Bacillati</taxon>
        <taxon>Bacillota</taxon>
        <taxon>Bacilli</taxon>
        <taxon>Bacillales</taxon>
        <taxon>Paenibacillaceae</taxon>
        <taxon>Aneurinibacillus group</taxon>
        <taxon>Aneurinibacillus</taxon>
    </lineage>
</organism>
<dbReference type="Pfam" id="PF03592">
    <property type="entry name" value="Terminase_2"/>
    <property type="match status" value="1"/>
</dbReference>
<evidence type="ECO:0000313" key="4">
    <source>
        <dbReference type="Proteomes" id="UP000561326"/>
    </source>
</evidence>